<evidence type="ECO:0000256" key="8">
    <source>
        <dbReference type="ARBA" id="ARBA00039168"/>
    </source>
</evidence>
<feature type="transmembrane region" description="Helical" evidence="10">
    <location>
        <begin position="58"/>
        <end position="80"/>
    </location>
</feature>
<dbReference type="EMBL" id="BTPE01000007">
    <property type="protein sequence ID" value="GMQ34143.1"/>
    <property type="molecule type" value="Genomic_DNA"/>
</dbReference>
<evidence type="ECO:0000256" key="7">
    <source>
        <dbReference type="ARBA" id="ARBA00038151"/>
    </source>
</evidence>
<dbReference type="PANTHER" id="PTHR30561:SF0">
    <property type="entry name" value="GUANIDINIUM EXPORTER"/>
    <property type="match status" value="1"/>
</dbReference>
<evidence type="ECO:0000313" key="11">
    <source>
        <dbReference type="EMBL" id="GMQ34143.1"/>
    </source>
</evidence>
<protein>
    <recommendedName>
        <fullName evidence="8">Guanidinium exporter</fullName>
    </recommendedName>
</protein>
<dbReference type="RefSeq" id="WP_312324582.1">
    <property type="nucleotide sequence ID" value="NZ_BTPE01000007.1"/>
</dbReference>
<keyword evidence="4 9" id="KW-0812">Transmembrane</keyword>
<dbReference type="Pfam" id="PF00893">
    <property type="entry name" value="Multi_Drug_Res"/>
    <property type="match status" value="1"/>
</dbReference>
<proteinExistence type="inferred from homology"/>
<accession>A0ABQ6Q241</accession>
<evidence type="ECO:0000256" key="2">
    <source>
        <dbReference type="ARBA" id="ARBA00022448"/>
    </source>
</evidence>
<comment type="caution">
    <text evidence="11">The sequence shown here is derived from an EMBL/GenBank/DDBJ whole genome shotgun (WGS) entry which is preliminary data.</text>
</comment>
<organism evidence="11 12">
    <name type="scientific">Algoriphagus taiwanensis</name>
    <dbReference type="NCBI Taxonomy" id="1445656"/>
    <lineage>
        <taxon>Bacteria</taxon>
        <taxon>Pseudomonadati</taxon>
        <taxon>Bacteroidota</taxon>
        <taxon>Cytophagia</taxon>
        <taxon>Cytophagales</taxon>
        <taxon>Cyclobacteriaceae</taxon>
        <taxon>Algoriphagus</taxon>
    </lineage>
</organism>
<dbReference type="InterPro" id="IPR037185">
    <property type="entry name" value="EmrE-like"/>
</dbReference>
<comment type="subcellular location">
    <subcellularLocation>
        <location evidence="1 9">Cell membrane</location>
        <topology evidence="1 9">Multi-pass membrane protein</topology>
    </subcellularLocation>
</comment>
<feature type="transmembrane region" description="Helical" evidence="10">
    <location>
        <begin position="33"/>
        <end position="51"/>
    </location>
</feature>
<comment type="similarity">
    <text evidence="7">Belongs to the drug/metabolite transporter (DMT) superfamily. Small multidrug resistance (SMR) (TC 2.A.7.1) family. Gdx/SugE subfamily.</text>
</comment>
<name>A0ABQ6Q241_9BACT</name>
<keyword evidence="2" id="KW-0813">Transport</keyword>
<evidence type="ECO:0000256" key="3">
    <source>
        <dbReference type="ARBA" id="ARBA00022475"/>
    </source>
</evidence>
<keyword evidence="3" id="KW-1003">Cell membrane</keyword>
<dbReference type="PANTHER" id="PTHR30561">
    <property type="entry name" value="SMR FAMILY PROTON-DEPENDENT DRUG EFFLUX TRANSPORTER SUGE"/>
    <property type="match status" value="1"/>
</dbReference>
<dbReference type="Proteomes" id="UP001307705">
    <property type="component" value="Unassembled WGS sequence"/>
</dbReference>
<feature type="transmembrane region" description="Helical" evidence="10">
    <location>
        <begin position="86"/>
        <end position="104"/>
    </location>
</feature>
<dbReference type="SUPFAM" id="SSF103481">
    <property type="entry name" value="Multidrug resistance efflux transporter EmrE"/>
    <property type="match status" value="1"/>
</dbReference>
<evidence type="ECO:0000256" key="10">
    <source>
        <dbReference type="SAM" id="Phobius"/>
    </source>
</evidence>
<evidence type="ECO:0000256" key="1">
    <source>
        <dbReference type="ARBA" id="ARBA00004651"/>
    </source>
</evidence>
<dbReference type="InterPro" id="IPR045324">
    <property type="entry name" value="Small_multidrug_res"/>
</dbReference>
<evidence type="ECO:0000256" key="5">
    <source>
        <dbReference type="ARBA" id="ARBA00022989"/>
    </source>
</evidence>
<evidence type="ECO:0000313" key="12">
    <source>
        <dbReference type="Proteomes" id="UP001307705"/>
    </source>
</evidence>
<dbReference type="Gene3D" id="1.10.3730.20">
    <property type="match status" value="1"/>
</dbReference>
<evidence type="ECO:0000256" key="9">
    <source>
        <dbReference type="RuleBase" id="RU003942"/>
    </source>
</evidence>
<keyword evidence="5 10" id="KW-1133">Transmembrane helix</keyword>
<keyword evidence="6 10" id="KW-0472">Membrane</keyword>
<reference evidence="11 12" key="1">
    <citation type="submission" date="2023-08" db="EMBL/GenBank/DDBJ databases">
        <title>Draft genome sequence of Algoriphagus taiwanensis.</title>
        <authorList>
            <person name="Takatani N."/>
            <person name="Hosokawa M."/>
            <person name="Sawabe T."/>
        </authorList>
    </citation>
    <scope>NUCLEOTIDE SEQUENCE [LARGE SCALE GENOMIC DNA]</scope>
    <source>
        <strain evidence="11 12">JCM 19755</strain>
    </source>
</reference>
<dbReference type="InterPro" id="IPR000390">
    <property type="entry name" value="Small_drug/metabolite_transptr"/>
</dbReference>
<keyword evidence="12" id="KW-1185">Reference proteome</keyword>
<evidence type="ECO:0000256" key="6">
    <source>
        <dbReference type="ARBA" id="ARBA00023136"/>
    </source>
</evidence>
<gene>
    <name evidence="11" type="ORF">Ataiwa_24150</name>
</gene>
<evidence type="ECO:0000256" key="4">
    <source>
        <dbReference type="ARBA" id="ARBA00022692"/>
    </source>
</evidence>
<sequence length="105" mass="11213">MNWIALILAGIFEIGWPLGLKMAQNGDGYKFGWITLAIASMVVSGVLLFYAQKTIPIGTAYAIWTGIGAVGTLLIGIFFFGDSANIFRLLSATLIIVGIVGLKVF</sequence>